<evidence type="ECO:0000256" key="9">
    <source>
        <dbReference type="ARBA" id="ARBA00038030"/>
    </source>
</evidence>
<feature type="repeat" description="TPR" evidence="10">
    <location>
        <begin position="337"/>
        <end position="370"/>
    </location>
</feature>
<evidence type="ECO:0000313" key="14">
    <source>
        <dbReference type="Proteomes" id="UP000078542"/>
    </source>
</evidence>
<reference evidence="13 14" key="1">
    <citation type="submission" date="2016-03" db="EMBL/GenBank/DDBJ databases">
        <title>Cyphomyrmex costatus WGS genome.</title>
        <authorList>
            <person name="Nygaard S."/>
            <person name="Hu H."/>
            <person name="Boomsma J."/>
            <person name="Zhang G."/>
        </authorList>
    </citation>
    <scope>NUCLEOTIDE SEQUENCE [LARGE SCALE GENOMIC DNA]</scope>
    <source>
        <strain evidence="13">MS0001</strain>
        <tissue evidence="13">Whole body</tissue>
    </source>
</reference>
<evidence type="ECO:0000256" key="7">
    <source>
        <dbReference type="ARBA" id="ARBA00023128"/>
    </source>
</evidence>
<dbReference type="GO" id="GO:0008320">
    <property type="term" value="F:protein transmembrane transporter activity"/>
    <property type="evidence" value="ECO:0007669"/>
    <property type="project" value="TreeGrafter"/>
</dbReference>
<dbReference type="GO" id="GO:0030943">
    <property type="term" value="F:mitochondrion targeting sequence binding"/>
    <property type="evidence" value="ECO:0007669"/>
    <property type="project" value="TreeGrafter"/>
</dbReference>
<organism evidence="13 14">
    <name type="scientific">Cyphomyrmex costatus</name>
    <dbReference type="NCBI Taxonomy" id="456900"/>
    <lineage>
        <taxon>Eukaryota</taxon>
        <taxon>Metazoa</taxon>
        <taxon>Ecdysozoa</taxon>
        <taxon>Arthropoda</taxon>
        <taxon>Hexapoda</taxon>
        <taxon>Insecta</taxon>
        <taxon>Pterygota</taxon>
        <taxon>Neoptera</taxon>
        <taxon>Endopterygota</taxon>
        <taxon>Hymenoptera</taxon>
        <taxon>Apocrita</taxon>
        <taxon>Aculeata</taxon>
        <taxon>Formicoidea</taxon>
        <taxon>Formicidae</taxon>
        <taxon>Myrmicinae</taxon>
        <taxon>Cyphomyrmex</taxon>
    </lineage>
</organism>
<keyword evidence="3" id="KW-0677">Repeat</keyword>
<dbReference type="EMBL" id="KQ977661">
    <property type="protein sequence ID" value="KYN00698.1"/>
    <property type="molecule type" value="Genomic_DNA"/>
</dbReference>
<accession>A0A151IGY8</accession>
<keyword evidence="8" id="KW-0472">Membrane</keyword>
<dbReference type="Pfam" id="PF13414">
    <property type="entry name" value="TPR_11"/>
    <property type="match status" value="1"/>
</dbReference>
<keyword evidence="11" id="KW-0175">Coiled coil</keyword>
<dbReference type="SUPFAM" id="SSF48452">
    <property type="entry name" value="TPR-like"/>
    <property type="match status" value="3"/>
</dbReference>
<dbReference type="Gene3D" id="1.25.40.10">
    <property type="entry name" value="Tetratricopeptide repeat domain"/>
    <property type="match status" value="2"/>
</dbReference>
<feature type="repeat" description="TPR" evidence="10">
    <location>
        <begin position="518"/>
        <end position="551"/>
    </location>
</feature>
<evidence type="ECO:0000313" key="13">
    <source>
        <dbReference type="EMBL" id="KYN00698.1"/>
    </source>
</evidence>
<keyword evidence="4" id="KW-1000">Mitochondrion outer membrane</keyword>
<dbReference type="AlphaFoldDB" id="A0A151IGY8"/>
<protein>
    <submittedName>
        <fullName evidence="13">Mitochondrial import receptor subunit TOM70</fullName>
    </submittedName>
</protein>
<dbReference type="InterPro" id="IPR019734">
    <property type="entry name" value="TPR_rpt"/>
</dbReference>
<evidence type="ECO:0000256" key="6">
    <source>
        <dbReference type="ARBA" id="ARBA00022989"/>
    </source>
</evidence>
<dbReference type="InterPro" id="IPR013105">
    <property type="entry name" value="TPR_2"/>
</dbReference>
<keyword evidence="6" id="KW-1133">Transmembrane helix</keyword>
<evidence type="ECO:0000256" key="5">
    <source>
        <dbReference type="ARBA" id="ARBA00022803"/>
    </source>
</evidence>
<keyword evidence="14" id="KW-1185">Reference proteome</keyword>
<feature type="repeat" description="TPR" evidence="10">
    <location>
        <begin position="91"/>
        <end position="124"/>
    </location>
</feature>
<comment type="subcellular location">
    <subcellularLocation>
        <location evidence="1">Mitochondrion outer membrane</location>
        <topology evidence="1">Single-pass membrane protein</topology>
    </subcellularLocation>
</comment>
<dbReference type="Proteomes" id="UP000078542">
    <property type="component" value="Unassembled WGS sequence"/>
</dbReference>
<evidence type="ECO:0000256" key="8">
    <source>
        <dbReference type="ARBA" id="ARBA00023136"/>
    </source>
</evidence>
<evidence type="ECO:0000256" key="3">
    <source>
        <dbReference type="ARBA" id="ARBA00022737"/>
    </source>
</evidence>
<evidence type="ECO:0000256" key="4">
    <source>
        <dbReference type="ARBA" id="ARBA00022787"/>
    </source>
</evidence>
<dbReference type="PANTHER" id="PTHR46208:SF1">
    <property type="entry name" value="MITOCHONDRIAL IMPORT RECEPTOR SUBUNIT TOM70"/>
    <property type="match status" value="1"/>
</dbReference>
<gene>
    <name evidence="13" type="ORF">ALC62_08556</name>
</gene>
<feature type="repeat" description="TPR" evidence="10">
    <location>
        <begin position="371"/>
        <end position="404"/>
    </location>
</feature>
<sequence>MTASSGVAGSSPLPKWQLALVVGAPVALGLGYMYYRNRNSNNVDKPERDKFRSGATKENGAPADKQISIDGDWPPKVPSPATESETPLQKAQKYKNAGNVEFKTGKYDEAIARYNKAIDICPMENMEDLATFYQNRAAAYEQLKKYSAVKADCTKALQLNPKYAKALLRRARALEKMEDLEAALEDVTTACIYEGFSNQTSLSMADKVLEKLGKLWKQHAQENLANKKFVMPSKHFIKTYIISFPKDPVFSRLQHPENIPEFFKKPLQAVNDMEYDDIILLCTEIIKNPEFDTLSSSRLEVLLLRATFYLLLGEHDAAIKDFESILNNKDASDDVRINALIKRAALYMQLDNPDMTFKDFELAISTNPSHSDIYHHRGQVNLLMGKIDEAKRDFEKAVEYNPNFGIAYAQKCYTDYRFAVFNRDVVLAEIAMKDFERALEKYPDPPECIYCYISYAQMMSETQQFQKADTYYAKALEKDPENATVYVHRGLLQLQWNGNVDKTVEYIHKALELDEKCELAYESLGSIEVQRGNIEEAIRLFDKALVLCRTFMELTHIYSLRDAAKAQLNIKNRLGMDVIRSSSRFVPNSMF</sequence>
<evidence type="ECO:0000256" key="12">
    <source>
        <dbReference type="SAM" id="MobiDB-lite"/>
    </source>
</evidence>
<dbReference type="InterPro" id="IPR011990">
    <property type="entry name" value="TPR-like_helical_dom_sf"/>
</dbReference>
<dbReference type="Pfam" id="PF07719">
    <property type="entry name" value="TPR_2"/>
    <property type="match status" value="1"/>
</dbReference>
<dbReference type="GO" id="GO:0045039">
    <property type="term" value="P:protein insertion into mitochondrial inner membrane"/>
    <property type="evidence" value="ECO:0007669"/>
    <property type="project" value="TreeGrafter"/>
</dbReference>
<keyword evidence="7" id="KW-0496">Mitochondrion</keyword>
<feature type="repeat" description="TPR" evidence="10">
    <location>
        <begin position="449"/>
        <end position="482"/>
    </location>
</feature>
<evidence type="ECO:0000256" key="1">
    <source>
        <dbReference type="ARBA" id="ARBA00004572"/>
    </source>
</evidence>
<dbReference type="GO" id="GO:0005741">
    <property type="term" value="C:mitochondrial outer membrane"/>
    <property type="evidence" value="ECO:0007669"/>
    <property type="project" value="UniProtKB-SubCell"/>
</dbReference>
<keyword evidence="2" id="KW-0812">Transmembrane</keyword>
<feature type="region of interest" description="Disordered" evidence="12">
    <location>
        <begin position="39"/>
        <end position="86"/>
    </location>
</feature>
<dbReference type="GO" id="GO:0030150">
    <property type="term" value="P:protein import into mitochondrial matrix"/>
    <property type="evidence" value="ECO:0007669"/>
    <property type="project" value="TreeGrafter"/>
</dbReference>
<feature type="coiled-coil region" evidence="11">
    <location>
        <begin position="123"/>
        <end position="190"/>
    </location>
</feature>
<dbReference type="PANTHER" id="PTHR46208">
    <property type="entry name" value="MITOCHONDRIAL IMPORT RECEPTOR SUBUNIT TOM70"/>
    <property type="match status" value="1"/>
</dbReference>
<proteinExistence type="inferred from homology"/>
<dbReference type="PROSITE" id="PS50005">
    <property type="entry name" value="TPR"/>
    <property type="match status" value="5"/>
</dbReference>
<keyword evidence="13" id="KW-0675">Receptor</keyword>
<name>A0A151IGY8_9HYME</name>
<evidence type="ECO:0000256" key="11">
    <source>
        <dbReference type="SAM" id="Coils"/>
    </source>
</evidence>
<dbReference type="SMART" id="SM00028">
    <property type="entry name" value="TPR"/>
    <property type="match status" value="9"/>
</dbReference>
<keyword evidence="5 10" id="KW-0802">TPR repeat</keyword>
<dbReference type="STRING" id="456900.A0A151IGY8"/>
<dbReference type="PROSITE" id="PS50293">
    <property type="entry name" value="TPR_REGION"/>
    <property type="match status" value="2"/>
</dbReference>
<evidence type="ECO:0000256" key="10">
    <source>
        <dbReference type="PROSITE-ProRule" id="PRU00339"/>
    </source>
</evidence>
<evidence type="ECO:0000256" key="2">
    <source>
        <dbReference type="ARBA" id="ARBA00022692"/>
    </source>
</evidence>
<comment type="similarity">
    <text evidence="9">Belongs to the Tom70 family.</text>
</comment>